<dbReference type="RefSeq" id="XP_064657989.1">
    <property type="nucleotide sequence ID" value="XM_064804188.1"/>
</dbReference>
<feature type="domain" description="F-box" evidence="1">
    <location>
        <begin position="54"/>
        <end position="94"/>
    </location>
</feature>
<dbReference type="SUPFAM" id="SSF81383">
    <property type="entry name" value="F-box domain"/>
    <property type="match status" value="1"/>
</dbReference>
<dbReference type="Proteomes" id="UP001337655">
    <property type="component" value="Unassembled WGS sequence"/>
</dbReference>
<protein>
    <recommendedName>
        <fullName evidence="1">F-box domain-containing protein</fullName>
    </recommendedName>
</protein>
<comment type="caution">
    <text evidence="2">The sequence shown here is derived from an EMBL/GenBank/DDBJ whole genome shotgun (WGS) entry which is preliminary data.</text>
</comment>
<organism evidence="2 3">
    <name type="scientific">Saxophila tyrrhenica</name>
    <dbReference type="NCBI Taxonomy" id="1690608"/>
    <lineage>
        <taxon>Eukaryota</taxon>
        <taxon>Fungi</taxon>
        <taxon>Dikarya</taxon>
        <taxon>Ascomycota</taxon>
        <taxon>Pezizomycotina</taxon>
        <taxon>Dothideomycetes</taxon>
        <taxon>Dothideomycetidae</taxon>
        <taxon>Mycosphaerellales</taxon>
        <taxon>Extremaceae</taxon>
        <taxon>Saxophila</taxon>
    </lineage>
</organism>
<proteinExistence type="predicted"/>
<reference evidence="2 3" key="1">
    <citation type="submission" date="2023-08" db="EMBL/GenBank/DDBJ databases">
        <title>Black Yeasts Isolated from many extreme environments.</title>
        <authorList>
            <person name="Coleine C."/>
            <person name="Stajich J.E."/>
            <person name="Selbmann L."/>
        </authorList>
    </citation>
    <scope>NUCLEOTIDE SEQUENCE [LARGE SCALE GENOMIC DNA]</scope>
    <source>
        <strain evidence="2 3">CCFEE 5935</strain>
    </source>
</reference>
<gene>
    <name evidence="2" type="ORF">LTR77_006949</name>
</gene>
<dbReference type="InterPro" id="IPR036047">
    <property type="entry name" value="F-box-like_dom_sf"/>
</dbReference>
<dbReference type="EMBL" id="JAVRRT010000010">
    <property type="protein sequence ID" value="KAK5168379.1"/>
    <property type="molecule type" value="Genomic_DNA"/>
</dbReference>
<evidence type="ECO:0000313" key="2">
    <source>
        <dbReference type="EMBL" id="KAK5168379.1"/>
    </source>
</evidence>
<dbReference type="AlphaFoldDB" id="A0AAV9P6M2"/>
<dbReference type="InterPro" id="IPR001810">
    <property type="entry name" value="F-box_dom"/>
</dbReference>
<keyword evidence="3" id="KW-1185">Reference proteome</keyword>
<sequence length="373" mass="43106">MRYIKPAAGGSIAIHTLPPATFDSSVPQLWSDVAASRKSTHPDAPVKQVFRTFELLENILLYLEPKDILRIQRTCRTLEEVTTNSPPLQRKLFLAPDEKLNVPDWYDADPHHAEHLWQDSVLTGKPAHDHLATSLARKVDPVPYPTVVFNTLILTYDLNNTTDLTISVHSGHDLENRKFDCLEPVHWIHDLPRDAGCRKMFLTHPPVTHVVVEHVWNDSGHALEEKTIHAPEGVRYGQVIDVVREAWKRCKEGLSYCEGWDYCEGWSYCEDCRGRGRRHWCCFWVNHRARIRVPNAAMMRVEDRELVKQMTTDSAKPQEDQVYDHKVARCSCSPLEDEYDKYYMPELPELHEKPPIWTFKDLAILFGDVDPGW</sequence>
<name>A0AAV9P6M2_9PEZI</name>
<accession>A0AAV9P6M2</accession>
<evidence type="ECO:0000313" key="3">
    <source>
        <dbReference type="Proteomes" id="UP001337655"/>
    </source>
</evidence>
<evidence type="ECO:0000259" key="1">
    <source>
        <dbReference type="Pfam" id="PF12937"/>
    </source>
</evidence>
<dbReference type="GeneID" id="89928287"/>
<dbReference type="Pfam" id="PF12937">
    <property type="entry name" value="F-box-like"/>
    <property type="match status" value="1"/>
</dbReference>